<dbReference type="PANTHER" id="PTHR34294">
    <property type="entry name" value="TRANSCRIPTIONAL REGULATOR-RELATED"/>
    <property type="match status" value="1"/>
</dbReference>
<evidence type="ECO:0000313" key="6">
    <source>
        <dbReference type="EMBL" id="GAA1591899.1"/>
    </source>
</evidence>
<sequence length="325" mass="34152">MSGEAAMESSPGAVGPAQLVLTASIARRYYVDGRSKVEIADEFRLSRFKVARLLDQARSSGLVRIEISHPGAIDLDLSARLQEALGLRRAIVVDTPEVDDPALRTQLGKAAADLLSEIVTAEDVLGLAWARAVTAMTEQLTSLAPVPVVQLTGALTRPDVEANSVELVRHTARLSGGPAYLFYAPLVVPDAATARALRQQPEVAEAIGHFDSVSKAVVGLGSWSAGQSTLYDAMDPKACVQLEKGGVVADISGVFVDADGVPVHSRVTDRVIAINAEQMAKIDEVIAIPYGLAKVAAVRAAVRSGLVNGIVTHAPLAKALLNETD</sequence>
<dbReference type="Gene3D" id="3.40.50.1360">
    <property type="match status" value="1"/>
</dbReference>
<keyword evidence="2" id="KW-0805">Transcription regulation</keyword>
<evidence type="ECO:0000256" key="4">
    <source>
        <dbReference type="ARBA" id="ARBA00023163"/>
    </source>
</evidence>
<protein>
    <submittedName>
        <fullName evidence="6">DeoR family transcriptional regulator</fullName>
    </submittedName>
</protein>
<evidence type="ECO:0000313" key="7">
    <source>
        <dbReference type="Proteomes" id="UP001501705"/>
    </source>
</evidence>
<evidence type="ECO:0000259" key="5">
    <source>
        <dbReference type="Pfam" id="PF04198"/>
    </source>
</evidence>
<dbReference type="InterPro" id="IPR051054">
    <property type="entry name" value="SorC_transcr_regulators"/>
</dbReference>
<evidence type="ECO:0000256" key="2">
    <source>
        <dbReference type="ARBA" id="ARBA00023015"/>
    </source>
</evidence>
<comment type="caution">
    <text evidence="6">The sequence shown here is derived from an EMBL/GenBank/DDBJ whole genome shotgun (WGS) entry which is preliminary data.</text>
</comment>
<dbReference type="EMBL" id="BAAAPH010000020">
    <property type="protein sequence ID" value="GAA1591899.1"/>
    <property type="molecule type" value="Genomic_DNA"/>
</dbReference>
<evidence type="ECO:0000256" key="3">
    <source>
        <dbReference type="ARBA" id="ARBA00023125"/>
    </source>
</evidence>
<reference evidence="6 7" key="1">
    <citation type="journal article" date="2019" name="Int. J. Syst. Evol. Microbiol.">
        <title>The Global Catalogue of Microorganisms (GCM) 10K type strain sequencing project: providing services to taxonomists for standard genome sequencing and annotation.</title>
        <authorList>
            <consortium name="The Broad Institute Genomics Platform"/>
            <consortium name="The Broad Institute Genome Sequencing Center for Infectious Disease"/>
            <person name="Wu L."/>
            <person name="Ma J."/>
        </authorList>
    </citation>
    <scope>NUCLEOTIDE SEQUENCE [LARGE SCALE GENOMIC DNA]</scope>
    <source>
        <strain evidence="6 7">JCM 15572</strain>
    </source>
</reference>
<dbReference type="Pfam" id="PF04198">
    <property type="entry name" value="Sugar-bind"/>
    <property type="match status" value="1"/>
</dbReference>
<dbReference type="Proteomes" id="UP001501705">
    <property type="component" value="Unassembled WGS sequence"/>
</dbReference>
<organism evidence="6 7">
    <name type="scientific">Kribbella hippodromi</name>
    <dbReference type="NCBI Taxonomy" id="434347"/>
    <lineage>
        <taxon>Bacteria</taxon>
        <taxon>Bacillati</taxon>
        <taxon>Actinomycetota</taxon>
        <taxon>Actinomycetes</taxon>
        <taxon>Propionibacteriales</taxon>
        <taxon>Kribbellaceae</taxon>
        <taxon>Kribbella</taxon>
    </lineage>
</organism>
<dbReference type="InterPro" id="IPR037171">
    <property type="entry name" value="NagB/RpiA_transferase-like"/>
</dbReference>
<dbReference type="Gene3D" id="1.10.10.10">
    <property type="entry name" value="Winged helix-like DNA-binding domain superfamily/Winged helix DNA-binding domain"/>
    <property type="match status" value="1"/>
</dbReference>
<feature type="domain" description="Sugar-binding" evidence="5">
    <location>
        <begin position="74"/>
        <end position="322"/>
    </location>
</feature>
<gene>
    <name evidence="6" type="ORF">GCM10009804_55160</name>
</gene>
<dbReference type="InterPro" id="IPR007324">
    <property type="entry name" value="Sugar-bd_dom_put"/>
</dbReference>
<accession>A0ABN2DZY2</accession>
<evidence type="ECO:0000256" key="1">
    <source>
        <dbReference type="ARBA" id="ARBA00010466"/>
    </source>
</evidence>
<dbReference type="InterPro" id="IPR036388">
    <property type="entry name" value="WH-like_DNA-bd_sf"/>
</dbReference>
<keyword evidence="3" id="KW-0238">DNA-binding</keyword>
<keyword evidence="4" id="KW-0804">Transcription</keyword>
<proteinExistence type="inferred from homology"/>
<name>A0ABN2DZY2_9ACTN</name>
<dbReference type="SUPFAM" id="SSF100950">
    <property type="entry name" value="NagB/RpiA/CoA transferase-like"/>
    <property type="match status" value="1"/>
</dbReference>
<comment type="similarity">
    <text evidence="1">Belongs to the SorC transcriptional regulatory family.</text>
</comment>
<keyword evidence="7" id="KW-1185">Reference proteome</keyword>
<dbReference type="PANTHER" id="PTHR34294:SF1">
    <property type="entry name" value="TRANSCRIPTIONAL REGULATOR LSRR"/>
    <property type="match status" value="1"/>
</dbReference>